<evidence type="ECO:0000259" key="2">
    <source>
        <dbReference type="Pfam" id="PF07727"/>
    </source>
</evidence>
<feature type="compositionally biased region" description="Polar residues" evidence="1">
    <location>
        <begin position="86"/>
        <end position="100"/>
    </location>
</feature>
<dbReference type="AlphaFoldDB" id="A0A6L2LRK7"/>
<dbReference type="InterPro" id="IPR013103">
    <property type="entry name" value="RVT_2"/>
</dbReference>
<reference evidence="3" key="1">
    <citation type="journal article" date="2019" name="Sci. Rep.">
        <title>Draft genome of Tanacetum cinerariifolium, the natural source of mosquito coil.</title>
        <authorList>
            <person name="Yamashiro T."/>
            <person name="Shiraishi A."/>
            <person name="Satake H."/>
            <person name="Nakayama K."/>
        </authorList>
    </citation>
    <scope>NUCLEOTIDE SEQUENCE</scope>
</reference>
<dbReference type="PANTHER" id="PTHR11439:SF495">
    <property type="entry name" value="REVERSE TRANSCRIPTASE, RNA-DEPENDENT DNA POLYMERASE-RELATED"/>
    <property type="match status" value="1"/>
</dbReference>
<evidence type="ECO:0000256" key="1">
    <source>
        <dbReference type="SAM" id="MobiDB-lite"/>
    </source>
</evidence>
<gene>
    <name evidence="3" type="ORF">Tci_036411</name>
</gene>
<dbReference type="PANTHER" id="PTHR11439">
    <property type="entry name" value="GAG-POL-RELATED RETROTRANSPOSON"/>
    <property type="match status" value="1"/>
</dbReference>
<name>A0A6L2LRK7_TANCI</name>
<evidence type="ECO:0000313" key="3">
    <source>
        <dbReference type="EMBL" id="GEU64433.1"/>
    </source>
</evidence>
<sequence length="1048" mass="117652">MTSNISYLSKYEPYDEGYMSFGQGGSKITGKGTYSTNIIGTKDAASQGVKKDVSSLRYVALPNSFHEAHMESFNNDAQDACNANAPESSGISNPTATSKSPPAEQMESLKVESTIPTISSPVSTACLDNSPETSSPSSLISKEVISQEETPYLDNILTLSNRFEDILGDTTNTVDTNGVEADISNMESIIPANPTPTFRIYKDHPKSQIIGPVDTPEEPNKIFDALKDPCWVEAMQEELLKFKIQNVWILVDCPRGVRPIGTKWVLKNKKDERGIVISNKARLVAQGHTQEEGIDYEEVFAPVTRIEAIRLFLAYALFIGFIPPGFQDPKFPDRVYKVEKAMYRLHQAPRAWYGTLSKYLLANGFQRGTIDQTLFIRKHRALMHDKFQMSAMGELNFFLSLQVLQKKNGIFLSQDKYVGDILKKFGYSDVRSANTPMDKENPWGKDGPGKDVEIHLYRSMIGSLMYLTASRPDIMFAVCTCARHQVTPKECHLHVVKRIFRYLKDRKSTTGGCQFLGRRLISWQYKKQTIMATSTTKAEYVAAASGCGQVEQAIKGFVYGNHIIYTTIKSENNVDFHQIVDFVEASHIRYALTINPTVYVSHIRQFWSTARIETTNEGTKILANVNEIPTLRQYSRRATRIAQSKALPTVADEPASLLRDNSQGEAFPTVFGLDAGQDKENIIKTSALPHESTPRVTSLDADEGSMQQKLQELMDLCIGLQRQQTLMDTKIKAQDLEISCLKARIKLLEEKDKGSAELSEDDAPIKGRNAANILTSGVQAVSVPPVTGISTVGVPTVSGLVPTVSAIFTTASVVTPYSRCPGEISAKDKGKEKMVESDTPKKKNLQEQIDVQVAREMEEEMAREDQRMNEQIERDAEIARIHAEEELRMMIDGLDRRNEVIAKHLYEYEQVAADLTIGEKIELINELVKYQDHHAKILKYQAQQCKPLSKKEQREFYMSVIKSHAGWKTKYFRGMTLEEIKEKFIPVWKQIKDFMPMASKEEGERVKRKGLKLEQGSAKKIKTSEERARKITGKSLGWEGAQQSTNSL</sequence>
<dbReference type="EMBL" id="BKCJ010005019">
    <property type="protein sequence ID" value="GEU64433.1"/>
    <property type="molecule type" value="Genomic_DNA"/>
</dbReference>
<comment type="caution">
    <text evidence="3">The sequence shown here is derived from an EMBL/GenBank/DDBJ whole genome shotgun (WGS) entry which is preliminary data.</text>
</comment>
<feature type="domain" description="Reverse transcriptase Ty1/copia-type" evidence="2">
    <location>
        <begin position="246"/>
        <end position="316"/>
    </location>
</feature>
<organism evidence="3">
    <name type="scientific">Tanacetum cinerariifolium</name>
    <name type="common">Dalmatian daisy</name>
    <name type="synonym">Chrysanthemum cinerariifolium</name>
    <dbReference type="NCBI Taxonomy" id="118510"/>
    <lineage>
        <taxon>Eukaryota</taxon>
        <taxon>Viridiplantae</taxon>
        <taxon>Streptophyta</taxon>
        <taxon>Embryophyta</taxon>
        <taxon>Tracheophyta</taxon>
        <taxon>Spermatophyta</taxon>
        <taxon>Magnoliopsida</taxon>
        <taxon>eudicotyledons</taxon>
        <taxon>Gunneridae</taxon>
        <taxon>Pentapetalae</taxon>
        <taxon>asterids</taxon>
        <taxon>campanulids</taxon>
        <taxon>Asterales</taxon>
        <taxon>Asteraceae</taxon>
        <taxon>Asteroideae</taxon>
        <taxon>Anthemideae</taxon>
        <taxon>Anthemidinae</taxon>
        <taxon>Tanacetum</taxon>
    </lineage>
</organism>
<protein>
    <recommendedName>
        <fullName evidence="2">Reverse transcriptase Ty1/copia-type domain-containing protein</fullName>
    </recommendedName>
</protein>
<feature type="region of interest" description="Disordered" evidence="1">
    <location>
        <begin position="120"/>
        <end position="140"/>
    </location>
</feature>
<feature type="domain" description="Reverse transcriptase Ty1/copia-type" evidence="2">
    <location>
        <begin position="380"/>
        <end position="438"/>
    </location>
</feature>
<proteinExistence type="predicted"/>
<dbReference type="Pfam" id="PF07727">
    <property type="entry name" value="RVT_2"/>
    <property type="match status" value="3"/>
</dbReference>
<dbReference type="CDD" id="cd09272">
    <property type="entry name" value="RNase_HI_RT_Ty1"/>
    <property type="match status" value="1"/>
</dbReference>
<feature type="domain" description="Reverse transcriptase Ty1/copia-type" evidence="2">
    <location>
        <begin position="323"/>
        <end position="378"/>
    </location>
</feature>
<accession>A0A6L2LRK7</accession>
<feature type="region of interest" description="Disordered" evidence="1">
    <location>
        <begin position="1003"/>
        <end position="1048"/>
    </location>
</feature>
<feature type="region of interest" description="Disordered" evidence="1">
    <location>
        <begin position="78"/>
        <end position="106"/>
    </location>
</feature>